<evidence type="ECO:0000313" key="2">
    <source>
        <dbReference type="EMBL" id="CAA7048691.1"/>
    </source>
</evidence>
<feature type="region of interest" description="Disordered" evidence="1">
    <location>
        <begin position="42"/>
        <end position="69"/>
    </location>
</feature>
<keyword evidence="3" id="KW-1185">Reference proteome</keyword>
<protein>
    <recommendedName>
        <fullName evidence="4">Retrotransposon gag domain-containing protein</fullName>
    </recommendedName>
</protein>
<dbReference type="OrthoDB" id="913391at2759"/>
<organism evidence="2 3">
    <name type="scientific">Microthlaspi erraticum</name>
    <dbReference type="NCBI Taxonomy" id="1685480"/>
    <lineage>
        <taxon>Eukaryota</taxon>
        <taxon>Viridiplantae</taxon>
        <taxon>Streptophyta</taxon>
        <taxon>Embryophyta</taxon>
        <taxon>Tracheophyta</taxon>
        <taxon>Spermatophyta</taxon>
        <taxon>Magnoliopsida</taxon>
        <taxon>eudicotyledons</taxon>
        <taxon>Gunneridae</taxon>
        <taxon>Pentapetalae</taxon>
        <taxon>rosids</taxon>
        <taxon>malvids</taxon>
        <taxon>Brassicales</taxon>
        <taxon>Brassicaceae</taxon>
        <taxon>Coluteocarpeae</taxon>
        <taxon>Microthlaspi</taxon>
    </lineage>
</organism>
<name>A0A6D2KA55_9BRAS</name>
<comment type="caution">
    <text evidence="2">The sequence shown here is derived from an EMBL/GenBank/DDBJ whole genome shotgun (WGS) entry which is preliminary data.</text>
</comment>
<dbReference type="Proteomes" id="UP000467841">
    <property type="component" value="Unassembled WGS sequence"/>
</dbReference>
<dbReference type="AlphaFoldDB" id="A0A6D2KA55"/>
<accession>A0A6D2KA55</accession>
<dbReference type="EMBL" id="CACVBM020001395">
    <property type="protein sequence ID" value="CAA7048691.1"/>
    <property type="molecule type" value="Genomic_DNA"/>
</dbReference>
<evidence type="ECO:0008006" key="4">
    <source>
        <dbReference type="Google" id="ProtNLM"/>
    </source>
</evidence>
<sequence length="153" mass="17663">MPPKKAKVVKAKVVRQARVVRPAASSEIMMEELQRYRERFGDQMRNDPGAGNVHQPDAPLNGQNQGVQYPPVVHVPAQGRSYWELMGHMRNMQMDHFDGKTSDVVADNWRKKLEKNLDAIRCPQEYRLDLVVHYLKDDAMIWWDGVMEVAQGH</sequence>
<evidence type="ECO:0000313" key="3">
    <source>
        <dbReference type="Proteomes" id="UP000467841"/>
    </source>
</evidence>
<reference evidence="2" key="1">
    <citation type="submission" date="2020-01" db="EMBL/GenBank/DDBJ databases">
        <authorList>
            <person name="Mishra B."/>
        </authorList>
    </citation>
    <scope>NUCLEOTIDE SEQUENCE [LARGE SCALE GENOMIC DNA]</scope>
</reference>
<proteinExistence type="predicted"/>
<evidence type="ECO:0000256" key="1">
    <source>
        <dbReference type="SAM" id="MobiDB-lite"/>
    </source>
</evidence>
<gene>
    <name evidence="2" type="ORF">MERR_LOCUS35926</name>
</gene>